<dbReference type="VEuPathDB" id="VectorBase:AQUA015296"/>
<sequence>SQNSSTPNRSAFPVRPVSGLPPVLLGKHSSPSGPQLIVVPSYGVCCGEGCCCCRAG</sequence>
<keyword evidence="2" id="KW-1185">Reference proteome</keyword>
<organism evidence="1 2">
    <name type="scientific">Anopheles quadriannulatus</name>
    <name type="common">Mosquito</name>
    <dbReference type="NCBI Taxonomy" id="34691"/>
    <lineage>
        <taxon>Eukaryota</taxon>
        <taxon>Metazoa</taxon>
        <taxon>Ecdysozoa</taxon>
        <taxon>Arthropoda</taxon>
        <taxon>Hexapoda</taxon>
        <taxon>Insecta</taxon>
        <taxon>Pterygota</taxon>
        <taxon>Neoptera</taxon>
        <taxon>Endopterygota</taxon>
        <taxon>Diptera</taxon>
        <taxon>Nematocera</taxon>
        <taxon>Culicoidea</taxon>
        <taxon>Culicidae</taxon>
        <taxon>Anophelinae</taxon>
        <taxon>Anopheles</taxon>
    </lineage>
</organism>
<evidence type="ECO:0000313" key="1">
    <source>
        <dbReference type="EnsemblMetazoa" id="AQUA015296-PA"/>
    </source>
</evidence>
<evidence type="ECO:0000313" key="2">
    <source>
        <dbReference type="Proteomes" id="UP000076407"/>
    </source>
</evidence>
<name>A0A182XU15_ANOQN</name>
<protein>
    <submittedName>
        <fullName evidence="1">Uncharacterized protein</fullName>
    </submittedName>
</protein>
<dbReference type="EnsemblMetazoa" id="AQUA015296-RA">
    <property type="protein sequence ID" value="AQUA015296-PA"/>
    <property type="gene ID" value="AQUA015296"/>
</dbReference>
<proteinExistence type="predicted"/>
<reference evidence="1" key="1">
    <citation type="submission" date="2020-05" db="UniProtKB">
        <authorList>
            <consortium name="EnsemblMetazoa"/>
        </authorList>
    </citation>
    <scope>IDENTIFICATION</scope>
    <source>
        <strain evidence="1">SANGQUA</strain>
    </source>
</reference>
<accession>A0A182XU15</accession>
<dbReference type="AlphaFoldDB" id="A0A182XU15"/>
<dbReference type="Proteomes" id="UP000076407">
    <property type="component" value="Unassembled WGS sequence"/>
</dbReference>